<proteinExistence type="predicted"/>
<evidence type="ECO:0000256" key="1">
    <source>
        <dbReference type="ARBA" id="ARBA00023125"/>
    </source>
</evidence>
<protein>
    <recommendedName>
        <fullName evidence="4">Single-stranded DNA binding protein</fullName>
    </recommendedName>
</protein>
<evidence type="ECO:0000256" key="2">
    <source>
        <dbReference type="PROSITE-ProRule" id="PRU00252"/>
    </source>
</evidence>
<dbReference type="InterPro" id="IPR012340">
    <property type="entry name" value="NA-bd_OB-fold"/>
</dbReference>
<dbReference type="GO" id="GO:0003697">
    <property type="term" value="F:single-stranded DNA binding"/>
    <property type="evidence" value="ECO:0007669"/>
    <property type="project" value="InterPro"/>
</dbReference>
<evidence type="ECO:0000313" key="3">
    <source>
        <dbReference type="EMBL" id="AWT39499.1"/>
    </source>
</evidence>
<dbReference type="AlphaFoldDB" id="A0A2U9NQY1"/>
<name>A0A2U9NQY1_9STRA</name>
<sequence>MEMNYVNFIVKIIRKPEQSFFKNDICITEILVKLCQTKKNKLEIPLQLSIWGNLGYDIMQYYQINDYIIIEGYLSLRESSYYSSTIPMNKQIEVSVFKIYPFSLKNIVITENKK</sequence>
<dbReference type="PROSITE" id="PS50935">
    <property type="entry name" value="SSB"/>
    <property type="match status" value="1"/>
</dbReference>
<geneLocation type="chloroplast" evidence="3"/>
<dbReference type="EMBL" id="MG755801">
    <property type="protein sequence ID" value="AWT39499.1"/>
    <property type="molecule type" value="Genomic_DNA"/>
</dbReference>
<evidence type="ECO:0008006" key="4">
    <source>
        <dbReference type="Google" id="ProtNLM"/>
    </source>
</evidence>
<organism evidence="3">
    <name type="scientific">Pseudictyota dubia</name>
    <dbReference type="NCBI Taxonomy" id="2749911"/>
    <lineage>
        <taxon>Eukaryota</taxon>
        <taxon>Sar</taxon>
        <taxon>Stramenopiles</taxon>
        <taxon>Ochrophyta</taxon>
        <taxon>Bacillariophyta</taxon>
        <taxon>Mediophyceae</taxon>
        <taxon>Biddulphiophycidae</taxon>
        <taxon>Eupodiscales</taxon>
        <taxon>Odontellaceae</taxon>
        <taxon>Pseudictyota</taxon>
    </lineage>
</organism>
<accession>A0A2U9NQY1</accession>
<dbReference type="InterPro" id="IPR000424">
    <property type="entry name" value="Primosome_PriB/ssb"/>
</dbReference>
<keyword evidence="3" id="KW-0934">Plastid</keyword>
<keyword evidence="3" id="KW-0150">Chloroplast</keyword>
<reference evidence="3" key="1">
    <citation type="journal article" date="2018" name="Adv. Bot. Res.">
        <title>Evolution of the Plastid Genomes in Diatoms.</title>
        <authorList>
            <person name="Yu M."/>
            <person name="Ashworth M.P."/>
            <person name="Hajrah N.H."/>
            <person name="Khiyami M.A."/>
            <person name="Sabir M.J."/>
            <person name="Alhebshi A.M."/>
            <person name="Al-Malki A.L."/>
            <person name="Sabir J.S.M."/>
            <person name="Theriot E.C."/>
            <person name="Jansen R.K."/>
        </authorList>
    </citation>
    <scope>NUCLEOTIDE SEQUENCE</scope>
</reference>
<dbReference type="RefSeq" id="YP_009496786.1">
    <property type="nucleotide sequence ID" value="NC_038002.1"/>
</dbReference>
<keyword evidence="1 2" id="KW-0238">DNA-binding</keyword>
<dbReference type="Gene3D" id="2.40.50.140">
    <property type="entry name" value="Nucleic acid-binding proteins"/>
    <property type="match status" value="1"/>
</dbReference>
<dbReference type="SUPFAM" id="SSF50249">
    <property type="entry name" value="Nucleic acid-binding proteins"/>
    <property type="match status" value="1"/>
</dbReference>
<dbReference type="GeneID" id="36959215"/>